<reference evidence="1" key="1">
    <citation type="journal article" date="2014" name="Nat. Commun.">
        <title>The emerging biofuel crop Camelina sativa retains a highly undifferentiated hexaploid genome structure.</title>
        <authorList>
            <person name="Kagale S."/>
            <person name="Koh C."/>
            <person name="Nixon J."/>
            <person name="Bollina V."/>
            <person name="Clarke W.E."/>
            <person name="Tuteja R."/>
            <person name="Spillane C."/>
            <person name="Robinson S.J."/>
            <person name="Links M.G."/>
            <person name="Clarke C."/>
            <person name="Higgins E.E."/>
            <person name="Huebert T."/>
            <person name="Sharpe A.G."/>
            <person name="Parkin I.A."/>
        </authorList>
    </citation>
    <scope>NUCLEOTIDE SEQUENCE [LARGE SCALE GENOMIC DNA]</scope>
    <source>
        <strain evidence="1">cv. DH55</strain>
    </source>
</reference>
<dbReference type="SUPFAM" id="SSF50630">
    <property type="entry name" value="Acid proteases"/>
    <property type="match status" value="1"/>
</dbReference>
<protein>
    <submittedName>
        <fullName evidence="2">Uncharacterized protein LOC109129227</fullName>
    </submittedName>
</protein>
<dbReference type="Gene3D" id="2.40.70.10">
    <property type="entry name" value="Acid Proteases"/>
    <property type="match status" value="1"/>
</dbReference>
<reference evidence="2" key="2">
    <citation type="submission" date="2025-08" db="UniProtKB">
        <authorList>
            <consortium name="RefSeq"/>
        </authorList>
    </citation>
    <scope>IDENTIFICATION</scope>
</reference>
<dbReference type="RefSeq" id="XP_019092526.1">
    <property type="nucleotide sequence ID" value="XM_019236981.1"/>
</dbReference>
<organism evidence="1 2">
    <name type="scientific">Camelina sativa</name>
    <name type="common">False flax</name>
    <name type="synonym">Myagrum sativum</name>
    <dbReference type="NCBI Taxonomy" id="90675"/>
    <lineage>
        <taxon>Eukaryota</taxon>
        <taxon>Viridiplantae</taxon>
        <taxon>Streptophyta</taxon>
        <taxon>Embryophyta</taxon>
        <taxon>Tracheophyta</taxon>
        <taxon>Spermatophyta</taxon>
        <taxon>Magnoliopsida</taxon>
        <taxon>eudicotyledons</taxon>
        <taxon>Gunneridae</taxon>
        <taxon>Pentapetalae</taxon>
        <taxon>rosids</taxon>
        <taxon>malvids</taxon>
        <taxon>Brassicales</taxon>
        <taxon>Brassicaceae</taxon>
        <taxon>Camelineae</taxon>
        <taxon>Camelina</taxon>
    </lineage>
</organism>
<accession>A0ABM1R0I8</accession>
<dbReference type="CDD" id="cd00303">
    <property type="entry name" value="retropepsin_like"/>
    <property type="match status" value="1"/>
</dbReference>
<dbReference type="Pfam" id="PF08284">
    <property type="entry name" value="RVP_2"/>
    <property type="match status" value="1"/>
</dbReference>
<proteinExistence type="predicted"/>
<dbReference type="InterPro" id="IPR021109">
    <property type="entry name" value="Peptidase_aspartic_dom_sf"/>
</dbReference>
<evidence type="ECO:0000313" key="2">
    <source>
        <dbReference type="RefSeq" id="XP_019092526.1"/>
    </source>
</evidence>
<dbReference type="Proteomes" id="UP000694864">
    <property type="component" value="Chromosome 15"/>
</dbReference>
<dbReference type="GeneID" id="109129227"/>
<name>A0ABM1R0I8_CAMSA</name>
<evidence type="ECO:0000313" key="1">
    <source>
        <dbReference type="Proteomes" id="UP000694864"/>
    </source>
</evidence>
<gene>
    <name evidence="2" type="primary">LOC109129227</name>
</gene>
<keyword evidence="1" id="KW-1185">Reference proteome</keyword>
<sequence length="457" mass="50881">MDLAIWVEEMSGYTDKGAVLQDTHNRASAQVSAYLGENAELMSLTLLQEDSQLLGNELSKVKESRDIEPQGTKSKSLRFWGSISGQRLLVEVDSGASQNYISEEFAVRIRLPKRVTKPRSVRLGHGQLIVSKSTCQGVSLLLQGVEISEDFLTLYLTRTEVDLILGYPWLSKLGETCVNWQDYTFSFLNNQDWITLCEKDEKLKLSTPRMKIKSEVERRCKTAYYLADKIAPNGGIKSMSGVGTEYPKEEHKTFKKGEEVSLLKVGQNNVSELLGINEEEATRDWNKINVVGNDELSGAILGLEKLLMFFTSEVSHSPRPPDILGGERLVSENSKAIIGDQSLENPVEEVLLFPIKSRLFTLGEENVLIVAVSTKLQAIVYKCCNLMEKIVSRLIMLPGNHSTREVPAGEGKSKQSLFIKKEFIGSLCSKTSGAGGDAQAQEIKAMNNFKMFQFQPP</sequence>